<feature type="region of interest" description="Disordered" evidence="1">
    <location>
        <begin position="1"/>
        <end position="119"/>
    </location>
</feature>
<dbReference type="AlphaFoldDB" id="A0A6A6BFP6"/>
<feature type="region of interest" description="Disordered" evidence="1">
    <location>
        <begin position="559"/>
        <end position="591"/>
    </location>
</feature>
<sequence length="710" mass="79543">MSARALRKAQRELEEKRQQELAAQRAEEEEDSEEELSSRPQAKPSLFAMLGGDDDDDDEEQDEAEEALAAREESEEEPATTPQPKATSAKRKKKKKKGKGAAKSANETPTRDYTETSQLDEIDIALRSLNVTKPGGDAKPTEESSLDPSVHELYKLLSIDSQSLHAANEMRRLFGRAALERDDDEAAPGGRRGRGAQQMGLAGAVAGRNMPGGRGLASLGLRRNLFIQGKEEWPRATAGGLGMEIVEKRADGTVEYRFVHNGAYQDVQRQFESCVASMDPNRMVQLLQFNPYHISTLLQVSEIAKQERDHATSGDLLERALFSFGRAVHSTFSNNLTQGKARFDFRRPENREFWLAAWRYVSNLGMRATWRTVYEWAKLLLSLDPENDPFCVRLVIDQFAFRGRSQQDFINLAESEFFKTRWQHLPNVQMTLGLAYVQTGNRSKGQQKLFTAIGRYPWVAARLFQELELNDTPPGIWGKQPRTPYENLVTELYVVRAKDVWNTPEAKNLLVEVASAVQPSAAAAVEADHPITRDVARHTILTDNPTLISLVPRSLTSKVASASDPLPPEDNMASYDPSPRAANPRRAAQNEAEIRREYSTLRTFFQSIMPWFRPDAPEGGAAEAAEMPTEEEVERRIVESGIPFQEFWERTERFAQLQNAIDVIDGMERAPAELPDLETMQAQSLAEAEAEAEAEGGGGDTARDDREQEH</sequence>
<proteinExistence type="predicted"/>
<dbReference type="GO" id="GO:1990112">
    <property type="term" value="C:RQC complex"/>
    <property type="evidence" value="ECO:0007669"/>
    <property type="project" value="TreeGrafter"/>
</dbReference>
<feature type="compositionally biased region" description="Basic and acidic residues" evidence="1">
    <location>
        <begin position="701"/>
        <end position="710"/>
    </location>
</feature>
<reference evidence="2" key="1">
    <citation type="journal article" date="2020" name="Stud. Mycol.">
        <title>101 Dothideomycetes genomes: a test case for predicting lifestyles and emergence of pathogens.</title>
        <authorList>
            <person name="Haridas S."/>
            <person name="Albert R."/>
            <person name="Binder M."/>
            <person name="Bloem J."/>
            <person name="Labutti K."/>
            <person name="Salamov A."/>
            <person name="Andreopoulos B."/>
            <person name="Baker S."/>
            <person name="Barry K."/>
            <person name="Bills G."/>
            <person name="Bluhm B."/>
            <person name="Cannon C."/>
            <person name="Castanera R."/>
            <person name="Culley D."/>
            <person name="Daum C."/>
            <person name="Ezra D."/>
            <person name="Gonzalez J."/>
            <person name="Henrissat B."/>
            <person name="Kuo A."/>
            <person name="Liang C."/>
            <person name="Lipzen A."/>
            <person name="Lutzoni F."/>
            <person name="Magnuson J."/>
            <person name="Mondo S."/>
            <person name="Nolan M."/>
            <person name="Ohm R."/>
            <person name="Pangilinan J."/>
            <person name="Park H.-J."/>
            <person name="Ramirez L."/>
            <person name="Alfaro M."/>
            <person name="Sun H."/>
            <person name="Tritt A."/>
            <person name="Yoshinaga Y."/>
            <person name="Zwiers L.-H."/>
            <person name="Turgeon B."/>
            <person name="Goodwin S."/>
            <person name="Spatafora J."/>
            <person name="Crous P."/>
            <person name="Grigoriev I."/>
        </authorList>
    </citation>
    <scope>NUCLEOTIDE SEQUENCE</scope>
    <source>
        <strain evidence="2">CBS 121167</strain>
    </source>
</reference>
<feature type="compositionally biased region" description="Acidic residues" evidence="1">
    <location>
        <begin position="52"/>
        <end position="66"/>
    </location>
</feature>
<organism evidence="2 3">
    <name type="scientific">Aplosporella prunicola CBS 121167</name>
    <dbReference type="NCBI Taxonomy" id="1176127"/>
    <lineage>
        <taxon>Eukaryota</taxon>
        <taxon>Fungi</taxon>
        <taxon>Dikarya</taxon>
        <taxon>Ascomycota</taxon>
        <taxon>Pezizomycotina</taxon>
        <taxon>Dothideomycetes</taxon>
        <taxon>Dothideomycetes incertae sedis</taxon>
        <taxon>Botryosphaeriales</taxon>
        <taxon>Aplosporellaceae</taxon>
        <taxon>Aplosporella</taxon>
    </lineage>
</organism>
<dbReference type="InterPro" id="IPR006994">
    <property type="entry name" value="TCF25/Rqc1"/>
</dbReference>
<dbReference type="RefSeq" id="XP_033398100.1">
    <property type="nucleotide sequence ID" value="XM_033538123.1"/>
</dbReference>
<dbReference type="PANTHER" id="PTHR22684">
    <property type="entry name" value="NULP1-RELATED"/>
    <property type="match status" value="1"/>
</dbReference>
<dbReference type="GeneID" id="54295619"/>
<feature type="compositionally biased region" description="Low complexity" evidence="1">
    <location>
        <begin position="579"/>
        <end position="591"/>
    </location>
</feature>
<dbReference type="GO" id="GO:1990116">
    <property type="term" value="P:ribosome-associated ubiquitin-dependent protein catabolic process"/>
    <property type="evidence" value="ECO:0007669"/>
    <property type="project" value="TreeGrafter"/>
</dbReference>
<dbReference type="Pfam" id="PF04910">
    <property type="entry name" value="Tcf25"/>
    <property type="match status" value="1"/>
</dbReference>
<gene>
    <name evidence="2" type="ORF">K452DRAFT_249064</name>
</gene>
<evidence type="ECO:0000313" key="2">
    <source>
        <dbReference type="EMBL" id="KAF2142388.1"/>
    </source>
</evidence>
<keyword evidence="3" id="KW-1185">Reference proteome</keyword>
<evidence type="ECO:0000313" key="3">
    <source>
        <dbReference type="Proteomes" id="UP000799438"/>
    </source>
</evidence>
<feature type="compositionally biased region" description="Basic residues" evidence="1">
    <location>
        <begin position="88"/>
        <end position="100"/>
    </location>
</feature>
<protein>
    <recommendedName>
        <fullName evidence="4">DUF654-domain-containing protein</fullName>
    </recommendedName>
</protein>
<evidence type="ECO:0008006" key="4">
    <source>
        <dbReference type="Google" id="ProtNLM"/>
    </source>
</evidence>
<feature type="compositionally biased region" description="Basic and acidic residues" evidence="1">
    <location>
        <begin position="9"/>
        <end position="19"/>
    </location>
</feature>
<dbReference type="OrthoDB" id="205993at2759"/>
<feature type="region of interest" description="Disordered" evidence="1">
    <location>
        <begin position="680"/>
        <end position="710"/>
    </location>
</feature>
<evidence type="ECO:0000256" key="1">
    <source>
        <dbReference type="SAM" id="MobiDB-lite"/>
    </source>
</evidence>
<accession>A0A6A6BFP6</accession>
<dbReference type="PANTHER" id="PTHR22684:SF0">
    <property type="entry name" value="RIBOSOME QUALITY CONTROL COMPLEX SUBUNIT TCF25"/>
    <property type="match status" value="1"/>
</dbReference>
<dbReference type="EMBL" id="ML995484">
    <property type="protein sequence ID" value="KAF2142388.1"/>
    <property type="molecule type" value="Genomic_DNA"/>
</dbReference>
<name>A0A6A6BFP6_9PEZI</name>
<dbReference type="GO" id="GO:0072344">
    <property type="term" value="P:rescue of stalled ribosome"/>
    <property type="evidence" value="ECO:0007669"/>
    <property type="project" value="TreeGrafter"/>
</dbReference>
<dbReference type="Proteomes" id="UP000799438">
    <property type="component" value="Unassembled WGS sequence"/>
</dbReference>